<feature type="domain" description="Phytochrome chromophore attachment site" evidence="8">
    <location>
        <begin position="32"/>
        <end position="200"/>
    </location>
</feature>
<dbReference type="GO" id="GO:0006355">
    <property type="term" value="P:regulation of DNA-templated transcription"/>
    <property type="evidence" value="ECO:0007669"/>
    <property type="project" value="InterPro"/>
</dbReference>
<comment type="catalytic activity">
    <reaction evidence="1">
        <text>ATP + protein L-histidine = ADP + protein N-phospho-L-histidine.</text>
        <dbReference type="EC" id="2.7.13.3"/>
    </reaction>
</comment>
<dbReference type="InterPro" id="IPR003661">
    <property type="entry name" value="HisK_dim/P_dom"/>
</dbReference>
<keyword evidence="5" id="KW-0808">Transferase</keyword>
<evidence type="ECO:0000259" key="9">
    <source>
        <dbReference type="PROSITE" id="PS50109"/>
    </source>
</evidence>
<keyword evidence="6" id="KW-0902">Two-component regulatory system</keyword>
<keyword evidence="5" id="KW-0418">Kinase</keyword>
<name>A0A926VBQ9_9CYAN</name>
<sequence length="957" mass="108626">MTFTKKTPQIPPAIDRELLLRRMTNRIRQSLELQEILRATVAEIRAFLGTDRVMVYRFHPDSSGEVIAESIDEDRLPSLLGLNFPADDIPLEAREQFIKARQRSIVDVASQQIGLSPLDCAQTGEPLEKEDIRYRPVDPCHIEYLTAMGVVSSLVVPILYYDVRTHQAQPHLWGLLVSHHSEAKPISELELDAVQQVADQVSIAIGQSNLLSLARQQAQREATINRVATLLHAQPTIQLQTALEETVAVFQGAGGRIYIRTSDFHPEIESLAHDRVYTCGTQPNQTVDLCGGNIVEPSQTQGELSISCARCPIPDPRFIEQYPCWSSAVIGYPEVAKTATRVRAIADIYQDSHYRILATAFRSTKIRGLLIIPLEYRQRFLGYLTIFRDEIDTETLWAGQFDPDRRQYYPRRSFETWRELKKGQPRNWTPQEIELAEALGHHFAMAVQQYQLYQQVFHLNADLERQVQNRTAQLQKSLDSARILGQVLDQIRSTLDSKTILQTIVREVQNLLNTDRAVIYQFTKEWQGQVVVEAVKGESLSVLGFHGLKECFPENVTKLYKQAQIRAINDVCNSNLSPCHVEFLQTIHVRANITVPIRMGDKLWGLLIVHECNAPRVWQSYELDLLQRLADQAAIGIHQAELYQQTWVAAMQEQAKAQQLEKALDELQQTQAQLIQTEKMSSLGQLVAGVAHEINNPVNFIYGNLIHASQYTQDLLDLLKIYHEYYPDPHPAIQDKADEIELEFLTNDLPKLLTSMKVGADRIRQLVLSLRNFSRLDQAERKPVDIHEGIESTLLILQHRLKPKNGHPGIETIKYYGNLPTVECYASQLNQVFMNLLSNAIDALEHRDRKRTISQMEAEPSQITIQTQFIPKHTGDRPWVRIKIADNGPGMTADVISRIYDPFFTTKEPGKGTGLGLAISYQILVEKHGGVLKCMSEPGNGTEFWIEIPISRSPISN</sequence>
<dbReference type="Proteomes" id="UP000641646">
    <property type="component" value="Unassembled WGS sequence"/>
</dbReference>
<comment type="caution">
    <text evidence="10">The sequence shown here is derived from an EMBL/GenBank/DDBJ whole genome shotgun (WGS) entry which is preliminary data.</text>
</comment>
<feature type="coiled-coil region" evidence="7">
    <location>
        <begin position="650"/>
        <end position="680"/>
    </location>
</feature>
<evidence type="ECO:0000256" key="6">
    <source>
        <dbReference type="ARBA" id="ARBA00023012"/>
    </source>
</evidence>
<dbReference type="InterPro" id="IPR013515">
    <property type="entry name" value="Phytochrome_cen-reg"/>
</dbReference>
<evidence type="ECO:0000313" key="11">
    <source>
        <dbReference type="Proteomes" id="UP000641646"/>
    </source>
</evidence>
<comment type="similarity">
    <text evidence="2">In the N-terminal section; belongs to the phytochrome family.</text>
</comment>
<proteinExistence type="inferred from homology"/>
<dbReference type="EMBL" id="JACJPW010000008">
    <property type="protein sequence ID" value="MBD2180423.1"/>
    <property type="molecule type" value="Genomic_DNA"/>
</dbReference>
<reference evidence="10" key="2">
    <citation type="submission" date="2020-08" db="EMBL/GenBank/DDBJ databases">
        <authorList>
            <person name="Chen M."/>
            <person name="Teng W."/>
            <person name="Zhao L."/>
            <person name="Hu C."/>
            <person name="Zhou Y."/>
            <person name="Han B."/>
            <person name="Song L."/>
            <person name="Shu W."/>
        </authorList>
    </citation>
    <scope>NUCLEOTIDE SEQUENCE</scope>
    <source>
        <strain evidence="10">FACHB-1375</strain>
    </source>
</reference>
<dbReference type="Pfam" id="PF02518">
    <property type="entry name" value="HATPase_c"/>
    <property type="match status" value="1"/>
</dbReference>
<feature type="domain" description="Phytochrome chromophore attachment site" evidence="8">
    <location>
        <begin position="496"/>
        <end position="632"/>
    </location>
</feature>
<dbReference type="EC" id="2.7.13.3" evidence="3"/>
<dbReference type="SUPFAM" id="SSF55874">
    <property type="entry name" value="ATPase domain of HSP90 chaperone/DNA topoisomerase II/histidine kinase"/>
    <property type="match status" value="1"/>
</dbReference>
<evidence type="ECO:0000256" key="2">
    <source>
        <dbReference type="ARBA" id="ARBA00006402"/>
    </source>
</evidence>
<protein>
    <recommendedName>
        <fullName evidence="3">histidine kinase</fullName>
        <ecNumber evidence="3">2.7.13.3</ecNumber>
    </recommendedName>
</protein>
<dbReference type="InterPro" id="IPR004358">
    <property type="entry name" value="Sig_transdc_His_kin-like_C"/>
</dbReference>
<dbReference type="Pfam" id="PF01590">
    <property type="entry name" value="GAF"/>
    <property type="match status" value="2"/>
</dbReference>
<dbReference type="Gene3D" id="3.30.450.40">
    <property type="match status" value="3"/>
</dbReference>
<keyword evidence="4" id="KW-0597">Phosphoprotein</keyword>
<dbReference type="PROSITE" id="PS50046">
    <property type="entry name" value="PHYTOCHROME_2"/>
    <property type="match status" value="2"/>
</dbReference>
<dbReference type="Gene3D" id="3.30.565.10">
    <property type="entry name" value="Histidine kinase-like ATPase, C-terminal domain"/>
    <property type="match status" value="1"/>
</dbReference>
<dbReference type="Gene3D" id="1.10.287.130">
    <property type="match status" value="1"/>
</dbReference>
<evidence type="ECO:0000259" key="8">
    <source>
        <dbReference type="PROSITE" id="PS50046"/>
    </source>
</evidence>
<dbReference type="InterPro" id="IPR036097">
    <property type="entry name" value="HisK_dim/P_sf"/>
</dbReference>
<dbReference type="InterPro" id="IPR003018">
    <property type="entry name" value="GAF"/>
</dbReference>
<gene>
    <name evidence="10" type="ORF">H6G03_04755</name>
</gene>
<evidence type="ECO:0000256" key="4">
    <source>
        <dbReference type="ARBA" id="ARBA00022553"/>
    </source>
</evidence>
<dbReference type="Pfam" id="PF00360">
    <property type="entry name" value="PHY"/>
    <property type="match status" value="1"/>
</dbReference>
<organism evidence="10 11">
    <name type="scientific">Aerosakkonema funiforme FACHB-1375</name>
    <dbReference type="NCBI Taxonomy" id="2949571"/>
    <lineage>
        <taxon>Bacteria</taxon>
        <taxon>Bacillati</taxon>
        <taxon>Cyanobacteriota</taxon>
        <taxon>Cyanophyceae</taxon>
        <taxon>Oscillatoriophycideae</taxon>
        <taxon>Aerosakkonematales</taxon>
        <taxon>Aerosakkonemataceae</taxon>
        <taxon>Aerosakkonema</taxon>
    </lineage>
</organism>
<dbReference type="AlphaFoldDB" id="A0A926VBQ9"/>
<dbReference type="InterPro" id="IPR029016">
    <property type="entry name" value="GAF-like_dom_sf"/>
</dbReference>
<evidence type="ECO:0000256" key="7">
    <source>
        <dbReference type="SAM" id="Coils"/>
    </source>
</evidence>
<dbReference type="InterPro" id="IPR003594">
    <property type="entry name" value="HATPase_dom"/>
</dbReference>
<evidence type="ECO:0000256" key="5">
    <source>
        <dbReference type="ARBA" id="ARBA00022777"/>
    </source>
</evidence>
<evidence type="ECO:0000256" key="1">
    <source>
        <dbReference type="ARBA" id="ARBA00000085"/>
    </source>
</evidence>
<accession>A0A926VBQ9</accession>
<dbReference type="RefSeq" id="WP_190462603.1">
    <property type="nucleotide sequence ID" value="NZ_JACJPW010000008.1"/>
</dbReference>
<dbReference type="PRINTS" id="PR00344">
    <property type="entry name" value="BCTRLSENSOR"/>
</dbReference>
<dbReference type="InterPro" id="IPR005467">
    <property type="entry name" value="His_kinase_dom"/>
</dbReference>
<keyword evidence="7" id="KW-0175">Coiled coil</keyword>
<dbReference type="SMART" id="SM00065">
    <property type="entry name" value="GAF"/>
    <property type="match status" value="3"/>
</dbReference>
<dbReference type="CDD" id="cd00082">
    <property type="entry name" value="HisKA"/>
    <property type="match status" value="1"/>
</dbReference>
<dbReference type="PANTHER" id="PTHR43065:SF50">
    <property type="entry name" value="HISTIDINE KINASE"/>
    <property type="match status" value="1"/>
</dbReference>
<dbReference type="SUPFAM" id="SSF47384">
    <property type="entry name" value="Homodimeric domain of signal transducing histidine kinase"/>
    <property type="match status" value="1"/>
</dbReference>
<dbReference type="GO" id="GO:0009584">
    <property type="term" value="P:detection of visible light"/>
    <property type="evidence" value="ECO:0007669"/>
    <property type="project" value="InterPro"/>
</dbReference>
<evidence type="ECO:0000256" key="3">
    <source>
        <dbReference type="ARBA" id="ARBA00012438"/>
    </source>
</evidence>
<dbReference type="InterPro" id="IPR016132">
    <property type="entry name" value="Phyto_chromo_attachment"/>
</dbReference>
<keyword evidence="11" id="KW-1185">Reference proteome</keyword>
<feature type="domain" description="Histidine kinase" evidence="9">
    <location>
        <begin position="689"/>
        <end position="952"/>
    </location>
</feature>
<dbReference type="InterPro" id="IPR036890">
    <property type="entry name" value="HATPase_C_sf"/>
</dbReference>
<reference evidence="10" key="1">
    <citation type="journal article" date="2015" name="ISME J.">
        <title>Draft Genome Sequence of Streptomyces incarnatus NRRL8089, which Produces the Nucleoside Antibiotic Sinefungin.</title>
        <authorList>
            <person name="Oshima K."/>
            <person name="Hattori M."/>
            <person name="Shimizu H."/>
            <person name="Fukuda K."/>
            <person name="Nemoto M."/>
            <person name="Inagaki K."/>
            <person name="Tamura T."/>
        </authorList>
    </citation>
    <scope>NUCLEOTIDE SEQUENCE</scope>
    <source>
        <strain evidence="10">FACHB-1375</strain>
    </source>
</reference>
<dbReference type="SUPFAM" id="SSF55781">
    <property type="entry name" value="GAF domain-like"/>
    <property type="match status" value="3"/>
</dbReference>
<dbReference type="PROSITE" id="PS50109">
    <property type="entry name" value="HIS_KIN"/>
    <property type="match status" value="1"/>
</dbReference>
<dbReference type="SMART" id="SM00387">
    <property type="entry name" value="HATPase_c"/>
    <property type="match status" value="1"/>
</dbReference>
<evidence type="ECO:0000313" key="10">
    <source>
        <dbReference type="EMBL" id="MBD2180423.1"/>
    </source>
</evidence>
<dbReference type="GO" id="GO:0000155">
    <property type="term" value="F:phosphorelay sensor kinase activity"/>
    <property type="evidence" value="ECO:0007669"/>
    <property type="project" value="InterPro"/>
</dbReference>
<dbReference type="PANTHER" id="PTHR43065">
    <property type="entry name" value="SENSOR HISTIDINE KINASE"/>
    <property type="match status" value="1"/>
</dbReference>